<proteinExistence type="predicted"/>
<gene>
    <name evidence="1" type="ORF">RHMOL_Rhmol10G0024600</name>
</gene>
<dbReference type="Proteomes" id="UP001062846">
    <property type="component" value="Chromosome 10"/>
</dbReference>
<accession>A0ACC0LY52</accession>
<name>A0ACC0LY52_RHOML</name>
<protein>
    <submittedName>
        <fullName evidence="1">Uncharacterized protein</fullName>
    </submittedName>
</protein>
<organism evidence="1 2">
    <name type="scientific">Rhododendron molle</name>
    <name type="common">Chinese azalea</name>
    <name type="synonym">Azalea mollis</name>
    <dbReference type="NCBI Taxonomy" id="49168"/>
    <lineage>
        <taxon>Eukaryota</taxon>
        <taxon>Viridiplantae</taxon>
        <taxon>Streptophyta</taxon>
        <taxon>Embryophyta</taxon>
        <taxon>Tracheophyta</taxon>
        <taxon>Spermatophyta</taxon>
        <taxon>Magnoliopsida</taxon>
        <taxon>eudicotyledons</taxon>
        <taxon>Gunneridae</taxon>
        <taxon>Pentapetalae</taxon>
        <taxon>asterids</taxon>
        <taxon>Ericales</taxon>
        <taxon>Ericaceae</taxon>
        <taxon>Ericoideae</taxon>
        <taxon>Rhodoreae</taxon>
        <taxon>Rhododendron</taxon>
    </lineage>
</organism>
<comment type="caution">
    <text evidence="1">The sequence shown here is derived from an EMBL/GenBank/DDBJ whole genome shotgun (WGS) entry which is preliminary data.</text>
</comment>
<keyword evidence="2" id="KW-1185">Reference proteome</keyword>
<sequence length="253" mass="27117">MEVPLSLSLHASLSSCSLTHSSPLSFFLPVPASFLTFPKASRRLSLSSFKLSVSAAEKKKLLIFSTNGGDQAISTDNGGDFRSSFDGNECVLDFVSSDAASTSQFYSRAITGHDAVLRQYVYPKSANSAGGRPMESTVLSFISLDICLVIGEGGGACGFNSYCILQSDQNPRWAHLNAKELENGVESGEEKKSGDGCQEIAERSILMDFDKSSQKKSHNILLVVGSKVKHSITKVKKVVTGKSSHPKTSSPPR</sequence>
<dbReference type="EMBL" id="CM046397">
    <property type="protein sequence ID" value="KAI8533635.1"/>
    <property type="molecule type" value="Genomic_DNA"/>
</dbReference>
<reference evidence="1" key="1">
    <citation type="submission" date="2022-02" db="EMBL/GenBank/DDBJ databases">
        <title>Plant Genome Project.</title>
        <authorList>
            <person name="Zhang R.-G."/>
        </authorList>
    </citation>
    <scope>NUCLEOTIDE SEQUENCE</scope>
    <source>
        <strain evidence="1">AT1</strain>
    </source>
</reference>
<evidence type="ECO:0000313" key="2">
    <source>
        <dbReference type="Proteomes" id="UP001062846"/>
    </source>
</evidence>
<evidence type="ECO:0000313" key="1">
    <source>
        <dbReference type="EMBL" id="KAI8533635.1"/>
    </source>
</evidence>